<evidence type="ECO:0000313" key="2">
    <source>
        <dbReference type="WBParaSite" id="RSKR_0000876100.1"/>
    </source>
</evidence>
<dbReference type="WBParaSite" id="RSKR_0000876100.1">
    <property type="protein sequence ID" value="RSKR_0000876100.1"/>
    <property type="gene ID" value="RSKR_0000876100"/>
</dbReference>
<sequence>MSRVQVLQLPLLKVNQIGSITESILSARLSLTNEWGVVVSHRSGKTEYDLIADLVVGFIIDQIKAGVCYRSASRYIFNQLLRVQEELDSDTIYAGLKYHNPQA</sequence>
<name>A0AC35U833_9BILA</name>
<evidence type="ECO:0000313" key="1">
    <source>
        <dbReference type="Proteomes" id="UP000095286"/>
    </source>
</evidence>
<accession>A0AC35U833</accession>
<dbReference type="Proteomes" id="UP000095286">
    <property type="component" value="Unplaced"/>
</dbReference>
<proteinExistence type="predicted"/>
<reference evidence="2" key="1">
    <citation type="submission" date="2016-11" db="UniProtKB">
        <authorList>
            <consortium name="WormBaseParasite"/>
        </authorList>
    </citation>
    <scope>IDENTIFICATION</scope>
    <source>
        <strain evidence="2">KR3021</strain>
    </source>
</reference>
<organism evidence="1 2">
    <name type="scientific">Rhabditophanes sp. KR3021</name>
    <dbReference type="NCBI Taxonomy" id="114890"/>
    <lineage>
        <taxon>Eukaryota</taxon>
        <taxon>Metazoa</taxon>
        <taxon>Ecdysozoa</taxon>
        <taxon>Nematoda</taxon>
        <taxon>Chromadorea</taxon>
        <taxon>Rhabditida</taxon>
        <taxon>Tylenchina</taxon>
        <taxon>Panagrolaimomorpha</taxon>
        <taxon>Strongyloidoidea</taxon>
        <taxon>Alloionematidae</taxon>
        <taxon>Rhabditophanes</taxon>
    </lineage>
</organism>
<protein>
    <submittedName>
        <fullName evidence="2">Phosphopyruvate hydratase</fullName>
    </submittedName>
</protein>